<dbReference type="Gene3D" id="6.10.340.10">
    <property type="match status" value="1"/>
</dbReference>
<dbReference type="GO" id="GO:0000155">
    <property type="term" value="F:phosphorelay sensor kinase activity"/>
    <property type="evidence" value="ECO:0007669"/>
    <property type="project" value="InterPro"/>
</dbReference>
<dbReference type="CDD" id="cd06225">
    <property type="entry name" value="HAMP"/>
    <property type="match status" value="1"/>
</dbReference>
<keyword evidence="9 12" id="KW-1133">Transmembrane helix</keyword>
<feature type="domain" description="HAMP" evidence="14">
    <location>
        <begin position="169"/>
        <end position="231"/>
    </location>
</feature>
<feature type="domain" description="Histidine kinase" evidence="13">
    <location>
        <begin position="246"/>
        <end position="461"/>
    </location>
</feature>
<protein>
    <recommendedName>
        <fullName evidence="4">histidine kinase</fullName>
        <ecNumber evidence="4">2.7.13.3</ecNumber>
    </recommendedName>
</protein>
<comment type="caution">
    <text evidence="15">The sequence shown here is derived from an EMBL/GenBank/DDBJ whole genome shotgun (WGS) entry which is preliminary data.</text>
</comment>
<name>A0A2A9CPX2_9ACTN</name>
<sequence>MRGSLSRRLVRRTTALVALVTVVLAVFISLANFQILQQQLDERLETAAARPGRVGASSPSNTDDPAGSGLIRIDAITGFPVRITAPDTRTAAIATGLLQLELGAAPANVDIPGLGHYRVLVRDFDRGRTVVALPYRDVTNPLYTQLLMTGLLTLGAILLAYLGTRQIVATSLRPLNRLAATANQVSALPLARGEGAVPVRVAAADADPETEVGQVGLALNLMLDNVENALAARHRSETKVRRFVADASHELRNPLASIRGYAELTRRSSESLPPDASHALSRIEAESERMSALVEDLLLLARLDAEPTLDVRPTDLTEMVLNAVDDARAADREHHWSLNLPTDEVLANVDPHRTHQVIANLLANARTHTPPGTHVEASLSTADGWAVVAVTDDGPGVPPEIQDSVFERFTRADVSRARQTGGSSTGLGLAIVAAVVGAQGGQVGLDSRPGYTRFTVRLPLA</sequence>
<dbReference type="PROSITE" id="PS50885">
    <property type="entry name" value="HAMP"/>
    <property type="match status" value="1"/>
</dbReference>
<comment type="catalytic activity">
    <reaction evidence="1">
        <text>ATP + protein L-histidine = ADP + protein N-phospho-L-histidine.</text>
        <dbReference type="EC" id="2.7.13.3"/>
    </reaction>
</comment>
<dbReference type="FunFam" id="1.10.287.130:FF:000001">
    <property type="entry name" value="Two-component sensor histidine kinase"/>
    <property type="match status" value="1"/>
</dbReference>
<proteinExistence type="predicted"/>
<feature type="transmembrane region" description="Helical" evidence="12">
    <location>
        <begin position="142"/>
        <end position="163"/>
    </location>
</feature>
<evidence type="ECO:0000256" key="2">
    <source>
        <dbReference type="ARBA" id="ARBA00001968"/>
    </source>
</evidence>
<evidence type="ECO:0000256" key="1">
    <source>
        <dbReference type="ARBA" id="ARBA00000085"/>
    </source>
</evidence>
<dbReference type="PROSITE" id="PS50109">
    <property type="entry name" value="HIS_KIN"/>
    <property type="match status" value="1"/>
</dbReference>
<dbReference type="Pfam" id="PF00512">
    <property type="entry name" value="HisKA"/>
    <property type="match status" value="1"/>
</dbReference>
<keyword evidence="8 15" id="KW-0418">Kinase</keyword>
<comment type="cofactor">
    <cofactor evidence="2">
        <name>a divalent metal cation</name>
        <dbReference type="ChEBI" id="CHEBI:60240"/>
    </cofactor>
</comment>
<keyword evidence="16" id="KW-1185">Reference proteome</keyword>
<dbReference type="PANTHER" id="PTHR45436">
    <property type="entry name" value="SENSOR HISTIDINE KINASE YKOH"/>
    <property type="match status" value="1"/>
</dbReference>
<dbReference type="Pfam" id="PF00672">
    <property type="entry name" value="HAMP"/>
    <property type="match status" value="1"/>
</dbReference>
<evidence type="ECO:0000256" key="12">
    <source>
        <dbReference type="SAM" id="Phobius"/>
    </source>
</evidence>
<dbReference type="Gene3D" id="3.30.565.10">
    <property type="entry name" value="Histidine kinase-like ATPase, C-terminal domain"/>
    <property type="match status" value="1"/>
</dbReference>
<dbReference type="Pfam" id="PF02518">
    <property type="entry name" value="HATPase_c"/>
    <property type="match status" value="1"/>
</dbReference>
<evidence type="ECO:0000256" key="10">
    <source>
        <dbReference type="ARBA" id="ARBA00023012"/>
    </source>
</evidence>
<evidence type="ECO:0000259" key="14">
    <source>
        <dbReference type="PROSITE" id="PS50885"/>
    </source>
</evidence>
<evidence type="ECO:0000256" key="11">
    <source>
        <dbReference type="ARBA" id="ARBA00023136"/>
    </source>
</evidence>
<dbReference type="SMART" id="SM00304">
    <property type="entry name" value="HAMP"/>
    <property type="match status" value="1"/>
</dbReference>
<keyword evidence="5" id="KW-0597">Phosphoprotein</keyword>
<reference evidence="15 16" key="1">
    <citation type="submission" date="2017-10" db="EMBL/GenBank/DDBJ databases">
        <title>Sequencing the genomes of 1000 actinobacteria strains.</title>
        <authorList>
            <person name="Klenk H.-P."/>
        </authorList>
    </citation>
    <scope>NUCLEOTIDE SEQUENCE [LARGE SCALE GENOMIC DNA]</scope>
    <source>
        <strain evidence="15 16">DSM 15597</strain>
    </source>
</reference>
<dbReference type="Proteomes" id="UP000226079">
    <property type="component" value="Unassembled WGS sequence"/>
</dbReference>
<keyword evidence="6" id="KW-0808">Transferase</keyword>
<evidence type="ECO:0000256" key="9">
    <source>
        <dbReference type="ARBA" id="ARBA00022989"/>
    </source>
</evidence>
<dbReference type="PANTHER" id="PTHR45436:SF5">
    <property type="entry name" value="SENSOR HISTIDINE KINASE TRCS"/>
    <property type="match status" value="1"/>
</dbReference>
<evidence type="ECO:0000256" key="3">
    <source>
        <dbReference type="ARBA" id="ARBA00004236"/>
    </source>
</evidence>
<evidence type="ECO:0000256" key="8">
    <source>
        <dbReference type="ARBA" id="ARBA00022777"/>
    </source>
</evidence>
<evidence type="ECO:0000256" key="5">
    <source>
        <dbReference type="ARBA" id="ARBA00022553"/>
    </source>
</evidence>
<dbReference type="CDD" id="cd00082">
    <property type="entry name" value="HisKA"/>
    <property type="match status" value="1"/>
</dbReference>
<dbReference type="PRINTS" id="PR00344">
    <property type="entry name" value="BCTRLSENSOR"/>
</dbReference>
<dbReference type="EC" id="2.7.13.3" evidence="4"/>
<gene>
    <name evidence="15" type="ORF">ATK74_0182</name>
</gene>
<dbReference type="SUPFAM" id="SSF55874">
    <property type="entry name" value="ATPase domain of HSP90 chaperone/DNA topoisomerase II/histidine kinase"/>
    <property type="match status" value="1"/>
</dbReference>
<dbReference type="InterPro" id="IPR036890">
    <property type="entry name" value="HATPase_C_sf"/>
</dbReference>
<organism evidence="15 16">
    <name type="scientific">Propionicimonas paludicola</name>
    <dbReference type="NCBI Taxonomy" id="185243"/>
    <lineage>
        <taxon>Bacteria</taxon>
        <taxon>Bacillati</taxon>
        <taxon>Actinomycetota</taxon>
        <taxon>Actinomycetes</taxon>
        <taxon>Propionibacteriales</taxon>
        <taxon>Nocardioidaceae</taxon>
        <taxon>Propionicimonas</taxon>
    </lineage>
</organism>
<evidence type="ECO:0000256" key="4">
    <source>
        <dbReference type="ARBA" id="ARBA00012438"/>
    </source>
</evidence>
<dbReference type="InterPro" id="IPR003660">
    <property type="entry name" value="HAMP_dom"/>
</dbReference>
<dbReference type="CDD" id="cd00075">
    <property type="entry name" value="HATPase"/>
    <property type="match status" value="1"/>
</dbReference>
<dbReference type="InterPro" id="IPR036097">
    <property type="entry name" value="HisK_dim/P_sf"/>
</dbReference>
<dbReference type="Gene3D" id="1.10.287.130">
    <property type="match status" value="1"/>
</dbReference>
<dbReference type="SMART" id="SM00388">
    <property type="entry name" value="HisKA"/>
    <property type="match status" value="1"/>
</dbReference>
<evidence type="ECO:0000256" key="6">
    <source>
        <dbReference type="ARBA" id="ARBA00022679"/>
    </source>
</evidence>
<dbReference type="EMBL" id="PDJC01000001">
    <property type="protein sequence ID" value="PFG15662.1"/>
    <property type="molecule type" value="Genomic_DNA"/>
</dbReference>
<comment type="subcellular location">
    <subcellularLocation>
        <location evidence="3">Cell membrane</location>
    </subcellularLocation>
</comment>
<dbReference type="InterPro" id="IPR050428">
    <property type="entry name" value="TCS_sensor_his_kinase"/>
</dbReference>
<evidence type="ECO:0000259" key="13">
    <source>
        <dbReference type="PROSITE" id="PS50109"/>
    </source>
</evidence>
<evidence type="ECO:0000313" key="16">
    <source>
        <dbReference type="Proteomes" id="UP000226079"/>
    </source>
</evidence>
<evidence type="ECO:0000256" key="7">
    <source>
        <dbReference type="ARBA" id="ARBA00022692"/>
    </source>
</evidence>
<keyword evidence="11 12" id="KW-0472">Membrane</keyword>
<keyword evidence="7 12" id="KW-0812">Transmembrane</keyword>
<keyword evidence="10" id="KW-0902">Two-component regulatory system</keyword>
<evidence type="ECO:0000313" key="15">
    <source>
        <dbReference type="EMBL" id="PFG15662.1"/>
    </source>
</evidence>
<dbReference type="SUPFAM" id="SSF47384">
    <property type="entry name" value="Homodimeric domain of signal transducing histidine kinase"/>
    <property type="match status" value="1"/>
</dbReference>
<dbReference type="FunFam" id="3.30.565.10:FF:000006">
    <property type="entry name" value="Sensor histidine kinase WalK"/>
    <property type="match status" value="1"/>
</dbReference>
<dbReference type="RefSeq" id="WP_098459274.1">
    <property type="nucleotide sequence ID" value="NZ_PDJC01000001.1"/>
</dbReference>
<dbReference type="InterPro" id="IPR003594">
    <property type="entry name" value="HATPase_dom"/>
</dbReference>
<feature type="transmembrane region" description="Helical" evidence="12">
    <location>
        <begin position="12"/>
        <end position="35"/>
    </location>
</feature>
<dbReference type="InterPro" id="IPR005467">
    <property type="entry name" value="His_kinase_dom"/>
</dbReference>
<dbReference type="InterPro" id="IPR003661">
    <property type="entry name" value="HisK_dim/P_dom"/>
</dbReference>
<dbReference type="GO" id="GO:0005509">
    <property type="term" value="F:calcium ion binding"/>
    <property type="evidence" value="ECO:0007669"/>
    <property type="project" value="UniProtKB-ARBA"/>
</dbReference>
<dbReference type="OrthoDB" id="9786919at2"/>
<dbReference type="GO" id="GO:0005886">
    <property type="term" value="C:plasma membrane"/>
    <property type="evidence" value="ECO:0007669"/>
    <property type="project" value="UniProtKB-SubCell"/>
</dbReference>
<dbReference type="AlphaFoldDB" id="A0A2A9CPX2"/>
<dbReference type="InterPro" id="IPR004358">
    <property type="entry name" value="Sig_transdc_His_kin-like_C"/>
</dbReference>
<accession>A0A2A9CPX2</accession>
<dbReference type="SMART" id="SM00387">
    <property type="entry name" value="HATPase_c"/>
    <property type="match status" value="1"/>
</dbReference>